<feature type="transmembrane region" description="Helical" evidence="2">
    <location>
        <begin position="27"/>
        <end position="47"/>
    </location>
</feature>
<dbReference type="PANTHER" id="PTHR14136:SF17">
    <property type="entry name" value="BTB_POZ DOMAIN-CONTAINING PROTEIN KCTD9"/>
    <property type="match status" value="1"/>
</dbReference>
<dbReference type="Pfam" id="PF00805">
    <property type="entry name" value="Pentapeptide"/>
    <property type="match status" value="1"/>
</dbReference>
<name>A0ABT7BP17_9CYAN</name>
<gene>
    <name evidence="3" type="ORF">PJF56_18850</name>
</gene>
<evidence type="ECO:0000313" key="4">
    <source>
        <dbReference type="Proteomes" id="UP001231370"/>
    </source>
</evidence>
<feature type="compositionally biased region" description="Acidic residues" evidence="1">
    <location>
        <begin position="235"/>
        <end position="246"/>
    </location>
</feature>
<reference evidence="3 4" key="1">
    <citation type="submission" date="2023-01" db="EMBL/GenBank/DDBJ databases">
        <title>Novel diversity within Roseofilum (Cyanobacteria; Desertifilaceae) from marine benthic mats with descriptions of four novel species.</title>
        <authorList>
            <person name="Wang Y."/>
            <person name="Berthold D.E."/>
            <person name="Hu J."/>
            <person name="Lefler F.W."/>
            <person name="Laughinghouse H.D. IV."/>
        </authorList>
    </citation>
    <scope>NUCLEOTIDE SEQUENCE [LARGE SCALE GENOMIC DNA]</scope>
    <source>
        <strain evidence="3 4">BLCC-M91</strain>
    </source>
</reference>
<dbReference type="EMBL" id="JAQPOK010000147">
    <property type="protein sequence ID" value="MDJ1180924.1"/>
    <property type="molecule type" value="Genomic_DNA"/>
</dbReference>
<keyword evidence="2" id="KW-0812">Transmembrane</keyword>
<evidence type="ECO:0000256" key="2">
    <source>
        <dbReference type="SAM" id="Phobius"/>
    </source>
</evidence>
<proteinExistence type="predicted"/>
<accession>A0ABT7BP17</accession>
<dbReference type="Gene3D" id="2.160.20.80">
    <property type="entry name" value="E3 ubiquitin-protein ligase SopA"/>
    <property type="match status" value="1"/>
</dbReference>
<comment type="caution">
    <text evidence="3">The sequence shown here is derived from an EMBL/GenBank/DDBJ whole genome shotgun (WGS) entry which is preliminary data.</text>
</comment>
<dbReference type="InterPro" id="IPR001646">
    <property type="entry name" value="5peptide_repeat"/>
</dbReference>
<dbReference type="RefSeq" id="WP_283764225.1">
    <property type="nucleotide sequence ID" value="NZ_JAQPOK010000147.1"/>
</dbReference>
<dbReference type="InterPro" id="IPR051082">
    <property type="entry name" value="Pentapeptide-BTB/POZ_domain"/>
</dbReference>
<protein>
    <submittedName>
        <fullName evidence="3">Pentapeptide repeat-containing protein</fullName>
    </submittedName>
</protein>
<keyword evidence="4" id="KW-1185">Reference proteome</keyword>
<keyword evidence="2" id="KW-1133">Transmembrane helix</keyword>
<evidence type="ECO:0000256" key="1">
    <source>
        <dbReference type="SAM" id="MobiDB-lite"/>
    </source>
</evidence>
<sequence>MSRDDRNQEKSRIVNWTGFQGKTLWDWLQLLLVPLLLAVGVAVLEIAESRRQEENLAEQYKQQILRDYFNDINSLIFDSDKFKSLQDSPAYDPRREVLGARTLSALKIFGEDEDKKNQIIRFIASSSLSSLIPIRRANLSDLDLSGATLTGVDLRASKLNNTDLTGANLGEAYLCSSDLSGADLEGAILTNARYNKYTKLEGVKNLSKKQLDLMDEKSVDSCGPDTLETTKDSDDSAAEDETDKES</sequence>
<dbReference type="SUPFAM" id="SSF141571">
    <property type="entry name" value="Pentapeptide repeat-like"/>
    <property type="match status" value="1"/>
</dbReference>
<organism evidence="3 4">
    <name type="scientific">Roseofilum halophilum BLCC-M91</name>
    <dbReference type="NCBI Taxonomy" id="3022259"/>
    <lineage>
        <taxon>Bacteria</taxon>
        <taxon>Bacillati</taxon>
        <taxon>Cyanobacteriota</taxon>
        <taxon>Cyanophyceae</taxon>
        <taxon>Desertifilales</taxon>
        <taxon>Desertifilaceae</taxon>
        <taxon>Roseofilum</taxon>
        <taxon>Roseofilum halophilum</taxon>
    </lineage>
</organism>
<dbReference type="Proteomes" id="UP001231370">
    <property type="component" value="Unassembled WGS sequence"/>
</dbReference>
<keyword evidence="2" id="KW-0472">Membrane</keyword>
<dbReference type="PANTHER" id="PTHR14136">
    <property type="entry name" value="BTB_POZ DOMAIN-CONTAINING PROTEIN KCTD9"/>
    <property type="match status" value="1"/>
</dbReference>
<feature type="region of interest" description="Disordered" evidence="1">
    <location>
        <begin position="214"/>
        <end position="246"/>
    </location>
</feature>
<evidence type="ECO:0000313" key="3">
    <source>
        <dbReference type="EMBL" id="MDJ1180924.1"/>
    </source>
</evidence>